<feature type="region of interest" description="Disordered" evidence="1">
    <location>
        <begin position="75"/>
        <end position="102"/>
    </location>
</feature>
<dbReference type="EMBL" id="MU005774">
    <property type="protein sequence ID" value="KAF2707012.1"/>
    <property type="molecule type" value="Genomic_DNA"/>
</dbReference>
<organism evidence="2 3">
    <name type="scientific">Pleomassaria siparia CBS 279.74</name>
    <dbReference type="NCBI Taxonomy" id="1314801"/>
    <lineage>
        <taxon>Eukaryota</taxon>
        <taxon>Fungi</taxon>
        <taxon>Dikarya</taxon>
        <taxon>Ascomycota</taxon>
        <taxon>Pezizomycotina</taxon>
        <taxon>Dothideomycetes</taxon>
        <taxon>Pleosporomycetidae</taxon>
        <taxon>Pleosporales</taxon>
        <taxon>Pleomassariaceae</taxon>
        <taxon>Pleomassaria</taxon>
    </lineage>
</organism>
<evidence type="ECO:0000256" key="1">
    <source>
        <dbReference type="SAM" id="MobiDB-lite"/>
    </source>
</evidence>
<feature type="compositionally biased region" description="Basic and acidic residues" evidence="1">
    <location>
        <begin position="431"/>
        <end position="462"/>
    </location>
</feature>
<feature type="compositionally biased region" description="Low complexity" evidence="1">
    <location>
        <begin position="375"/>
        <end position="384"/>
    </location>
</feature>
<protein>
    <submittedName>
        <fullName evidence="2">Uncharacterized protein</fullName>
    </submittedName>
</protein>
<feature type="region of interest" description="Disordered" evidence="1">
    <location>
        <begin position="324"/>
        <end position="465"/>
    </location>
</feature>
<evidence type="ECO:0000313" key="2">
    <source>
        <dbReference type="EMBL" id="KAF2707012.1"/>
    </source>
</evidence>
<feature type="region of interest" description="Disordered" evidence="1">
    <location>
        <begin position="115"/>
        <end position="140"/>
    </location>
</feature>
<proteinExistence type="predicted"/>
<dbReference type="AlphaFoldDB" id="A0A6G1K3C2"/>
<evidence type="ECO:0000313" key="3">
    <source>
        <dbReference type="Proteomes" id="UP000799428"/>
    </source>
</evidence>
<accession>A0A6G1K3C2</accession>
<feature type="compositionally biased region" description="Polar residues" evidence="1">
    <location>
        <begin position="173"/>
        <end position="188"/>
    </location>
</feature>
<name>A0A6G1K3C2_9PLEO</name>
<feature type="region of interest" description="Disordered" evidence="1">
    <location>
        <begin position="166"/>
        <end position="204"/>
    </location>
</feature>
<feature type="compositionally biased region" description="Basic and acidic residues" evidence="1">
    <location>
        <begin position="392"/>
        <end position="401"/>
    </location>
</feature>
<sequence>MADTPQPSVFELATLLSDGFAALSDEYQLLFDQQRQLETKLSWAKQQYLDLLKRFTPDTLSQDHRIFLQDLERVAAESPQPHPQPEWVDRLAESEDDERRKRASIIRQVASISTGIRTSPDDDGVKIWSGPSADKEKPPLRIKTTSDMSQMERDFTTAGMPSKLGCPFAPRSGRQSPLVTPRSSTSRMSLRGRRSKRPSFNDPIRAEICGNDQASASASVDGSAAVCPIRFLDQHAPEEVAKYFEKHKHELPRSHEVCINRFQSNAESIEQLDRKYGNLVSMIQGLGAKHQAWLPEDPDEAVDEPLNETQADELVHNWAKAVSTSLRDPSTPDEESQPPESGVDFDRPLKEIRVGESPSRPWGVTIPAKYTNGESSSSVGSAPTASPPLPIKTEDVIEKTPQKSGKCPFDHGALGRTPDIKQTQQNGPSSTHDEEPSHRPPHLEPRIVPETTEHDKTDHDVPKTVPQMVFNGPVFIGYPPDQLMALLKNSNLGAAMQ</sequence>
<feature type="compositionally biased region" description="Polar residues" evidence="1">
    <location>
        <begin position="420"/>
        <end position="430"/>
    </location>
</feature>
<dbReference type="Proteomes" id="UP000799428">
    <property type="component" value="Unassembled WGS sequence"/>
</dbReference>
<keyword evidence="3" id="KW-1185">Reference proteome</keyword>
<feature type="compositionally biased region" description="Basic and acidic residues" evidence="1">
    <location>
        <begin position="87"/>
        <end position="100"/>
    </location>
</feature>
<dbReference type="OrthoDB" id="5343576at2759"/>
<feature type="compositionally biased region" description="Basic and acidic residues" evidence="1">
    <location>
        <begin position="344"/>
        <end position="354"/>
    </location>
</feature>
<gene>
    <name evidence="2" type="ORF">K504DRAFT_383722</name>
</gene>
<reference evidence="2" key="1">
    <citation type="journal article" date="2020" name="Stud. Mycol.">
        <title>101 Dothideomycetes genomes: a test case for predicting lifestyles and emergence of pathogens.</title>
        <authorList>
            <person name="Haridas S."/>
            <person name="Albert R."/>
            <person name="Binder M."/>
            <person name="Bloem J."/>
            <person name="Labutti K."/>
            <person name="Salamov A."/>
            <person name="Andreopoulos B."/>
            <person name="Baker S."/>
            <person name="Barry K."/>
            <person name="Bills G."/>
            <person name="Bluhm B."/>
            <person name="Cannon C."/>
            <person name="Castanera R."/>
            <person name="Culley D."/>
            <person name="Daum C."/>
            <person name="Ezra D."/>
            <person name="Gonzalez J."/>
            <person name="Henrissat B."/>
            <person name="Kuo A."/>
            <person name="Liang C."/>
            <person name="Lipzen A."/>
            <person name="Lutzoni F."/>
            <person name="Magnuson J."/>
            <person name="Mondo S."/>
            <person name="Nolan M."/>
            <person name="Ohm R."/>
            <person name="Pangilinan J."/>
            <person name="Park H.-J."/>
            <person name="Ramirez L."/>
            <person name="Alfaro M."/>
            <person name="Sun H."/>
            <person name="Tritt A."/>
            <person name="Yoshinaga Y."/>
            <person name="Zwiers L.-H."/>
            <person name="Turgeon B."/>
            <person name="Goodwin S."/>
            <person name="Spatafora J."/>
            <person name="Crous P."/>
            <person name="Grigoriev I."/>
        </authorList>
    </citation>
    <scope>NUCLEOTIDE SEQUENCE</scope>
    <source>
        <strain evidence="2">CBS 279.74</strain>
    </source>
</reference>